<evidence type="ECO:0000313" key="1">
    <source>
        <dbReference type="EMBL" id="KAI5667213.1"/>
    </source>
</evidence>
<sequence length="371" mass="39666">MGKKKKRANSSKVWCYYCDREFEDEKILVQHQKAKHFKCHVCHKKLSTAGGMQIHVLQVHKETVNKVPNAKPGRESTDIEIYGMQGIPPDVLAAHYGEEDDEAPSKAAKVDIPSSQIVGAAVPGPLGMAYPPQSMRPIYNPAMQVAPAGWGVPSRPQSWYPQHPGVSVPPPPLGLPPQPLFPVQSMRPPMPSTVPPGLQPPVPITPPGLPASTAPVPVSQPLFPVVPVSNIPAQSSAFSASVPPTSLPLSSPLEPKSSTDSYLASNTITGSYPASGIPAATPVNSHSYASGPNTGGPSIGPPPVIANKAPVTQPANNEVYLVWDDEAMSMEERRMSLLKYQVHDETSQMSSIDAAIDRRISESRLAGRMAF</sequence>
<protein>
    <submittedName>
        <fullName evidence="1">Uncharacterized protein</fullName>
    </submittedName>
</protein>
<dbReference type="Proteomes" id="UP001060085">
    <property type="component" value="Linkage Group LG04"/>
</dbReference>
<name>A0ACC0B3K7_CATRO</name>
<accession>A0ACC0B3K7</accession>
<reference evidence="2" key="1">
    <citation type="journal article" date="2023" name="Nat. Plants">
        <title>Single-cell RNA sequencing provides a high-resolution roadmap for understanding the multicellular compartmentation of specialized metabolism.</title>
        <authorList>
            <person name="Sun S."/>
            <person name="Shen X."/>
            <person name="Li Y."/>
            <person name="Li Y."/>
            <person name="Wang S."/>
            <person name="Li R."/>
            <person name="Zhang H."/>
            <person name="Shen G."/>
            <person name="Guo B."/>
            <person name="Wei J."/>
            <person name="Xu J."/>
            <person name="St-Pierre B."/>
            <person name="Chen S."/>
            <person name="Sun C."/>
        </authorList>
    </citation>
    <scope>NUCLEOTIDE SEQUENCE [LARGE SCALE GENOMIC DNA]</scope>
</reference>
<evidence type="ECO:0000313" key="2">
    <source>
        <dbReference type="Proteomes" id="UP001060085"/>
    </source>
</evidence>
<keyword evidence="2" id="KW-1185">Reference proteome</keyword>
<dbReference type="EMBL" id="CM044704">
    <property type="protein sequence ID" value="KAI5667213.1"/>
    <property type="molecule type" value="Genomic_DNA"/>
</dbReference>
<proteinExistence type="predicted"/>
<comment type="caution">
    <text evidence="1">The sequence shown here is derived from an EMBL/GenBank/DDBJ whole genome shotgun (WGS) entry which is preliminary data.</text>
</comment>
<gene>
    <name evidence="1" type="ORF">M9H77_17066</name>
</gene>
<organism evidence="1 2">
    <name type="scientific">Catharanthus roseus</name>
    <name type="common">Madagascar periwinkle</name>
    <name type="synonym">Vinca rosea</name>
    <dbReference type="NCBI Taxonomy" id="4058"/>
    <lineage>
        <taxon>Eukaryota</taxon>
        <taxon>Viridiplantae</taxon>
        <taxon>Streptophyta</taxon>
        <taxon>Embryophyta</taxon>
        <taxon>Tracheophyta</taxon>
        <taxon>Spermatophyta</taxon>
        <taxon>Magnoliopsida</taxon>
        <taxon>eudicotyledons</taxon>
        <taxon>Gunneridae</taxon>
        <taxon>Pentapetalae</taxon>
        <taxon>asterids</taxon>
        <taxon>lamiids</taxon>
        <taxon>Gentianales</taxon>
        <taxon>Apocynaceae</taxon>
        <taxon>Rauvolfioideae</taxon>
        <taxon>Vinceae</taxon>
        <taxon>Catharanthinae</taxon>
        <taxon>Catharanthus</taxon>
    </lineage>
</organism>